<dbReference type="Gene3D" id="2.60.40.1730">
    <property type="entry name" value="tricorn interacting facor f3 domain"/>
    <property type="match status" value="1"/>
</dbReference>
<dbReference type="GO" id="GO:0016020">
    <property type="term" value="C:membrane"/>
    <property type="evidence" value="ECO:0007669"/>
    <property type="project" value="TreeGrafter"/>
</dbReference>
<evidence type="ECO:0000256" key="1">
    <source>
        <dbReference type="ARBA" id="ARBA00010136"/>
    </source>
</evidence>
<proteinExistence type="inferred from homology"/>
<dbReference type="GO" id="GO:0008270">
    <property type="term" value="F:zinc ion binding"/>
    <property type="evidence" value="ECO:0007669"/>
    <property type="project" value="InterPro"/>
</dbReference>
<protein>
    <submittedName>
        <fullName evidence="6">CLUMA_CG017671, isoform A</fullName>
    </submittedName>
</protein>
<feature type="domain" description="Aminopeptidase N-like N-terminal" evidence="5">
    <location>
        <begin position="32"/>
        <end position="217"/>
    </location>
</feature>
<dbReference type="Pfam" id="PF11838">
    <property type="entry name" value="ERAP1_C"/>
    <property type="match status" value="1"/>
</dbReference>
<accession>A0A1J1IWD9</accession>
<dbReference type="EMBL" id="CVRI01000063">
    <property type="protein sequence ID" value="CRL04603.1"/>
    <property type="molecule type" value="Genomic_DNA"/>
</dbReference>
<evidence type="ECO:0000259" key="4">
    <source>
        <dbReference type="Pfam" id="PF11838"/>
    </source>
</evidence>
<evidence type="ECO:0000259" key="5">
    <source>
        <dbReference type="Pfam" id="PF17900"/>
    </source>
</evidence>
<keyword evidence="7" id="KW-1185">Reference proteome</keyword>
<dbReference type="InterPro" id="IPR014782">
    <property type="entry name" value="Peptidase_M1_dom"/>
</dbReference>
<feature type="chain" id="PRO_5012972648" evidence="2">
    <location>
        <begin position="22"/>
        <end position="906"/>
    </location>
</feature>
<feature type="domain" description="Peptidase M1 membrane alanine aminopeptidase" evidence="3">
    <location>
        <begin position="277"/>
        <end position="451"/>
    </location>
</feature>
<name>A0A1J1IWD9_9DIPT</name>
<dbReference type="Gene3D" id="2.60.40.1910">
    <property type="match status" value="1"/>
</dbReference>
<keyword evidence="2" id="KW-0732">Signal</keyword>
<organism evidence="6 7">
    <name type="scientific">Clunio marinus</name>
    <dbReference type="NCBI Taxonomy" id="568069"/>
    <lineage>
        <taxon>Eukaryota</taxon>
        <taxon>Metazoa</taxon>
        <taxon>Ecdysozoa</taxon>
        <taxon>Arthropoda</taxon>
        <taxon>Hexapoda</taxon>
        <taxon>Insecta</taxon>
        <taxon>Pterygota</taxon>
        <taxon>Neoptera</taxon>
        <taxon>Endopterygota</taxon>
        <taxon>Diptera</taxon>
        <taxon>Nematocera</taxon>
        <taxon>Chironomoidea</taxon>
        <taxon>Chironomidae</taxon>
        <taxon>Clunio</taxon>
    </lineage>
</organism>
<dbReference type="InterPro" id="IPR045357">
    <property type="entry name" value="Aminopeptidase_N-like_N"/>
</dbReference>
<dbReference type="Gene3D" id="1.25.50.20">
    <property type="match status" value="1"/>
</dbReference>
<evidence type="ECO:0000259" key="3">
    <source>
        <dbReference type="Pfam" id="PF01433"/>
    </source>
</evidence>
<dbReference type="GO" id="GO:0043171">
    <property type="term" value="P:peptide catabolic process"/>
    <property type="evidence" value="ECO:0007669"/>
    <property type="project" value="TreeGrafter"/>
</dbReference>
<dbReference type="PANTHER" id="PTHR11533:SF290">
    <property type="entry name" value="AMINOPEPTIDASE"/>
    <property type="match status" value="1"/>
</dbReference>
<gene>
    <name evidence="6" type="ORF">CLUMA_CG017671</name>
</gene>
<dbReference type="InterPro" id="IPR042097">
    <property type="entry name" value="Aminopeptidase_N-like_N_sf"/>
</dbReference>
<dbReference type="GO" id="GO:0005737">
    <property type="term" value="C:cytoplasm"/>
    <property type="evidence" value="ECO:0007669"/>
    <property type="project" value="TreeGrafter"/>
</dbReference>
<feature type="signal peptide" evidence="2">
    <location>
        <begin position="1"/>
        <end position="21"/>
    </location>
</feature>
<dbReference type="GO" id="GO:0005615">
    <property type="term" value="C:extracellular space"/>
    <property type="evidence" value="ECO:0007669"/>
    <property type="project" value="TreeGrafter"/>
</dbReference>
<dbReference type="GO" id="GO:0042277">
    <property type="term" value="F:peptide binding"/>
    <property type="evidence" value="ECO:0007669"/>
    <property type="project" value="TreeGrafter"/>
</dbReference>
<dbReference type="InterPro" id="IPR024571">
    <property type="entry name" value="ERAP1-like_C_dom"/>
</dbReference>
<dbReference type="InterPro" id="IPR027268">
    <property type="entry name" value="Peptidase_M4/M1_CTD_sf"/>
</dbReference>
<dbReference type="Pfam" id="PF01433">
    <property type="entry name" value="Peptidase_M1"/>
    <property type="match status" value="1"/>
</dbReference>
<dbReference type="PANTHER" id="PTHR11533">
    <property type="entry name" value="PROTEASE M1 ZINC METALLOPROTEASE"/>
    <property type="match status" value="1"/>
</dbReference>
<dbReference type="STRING" id="568069.A0A1J1IWD9"/>
<evidence type="ECO:0000313" key="7">
    <source>
        <dbReference type="Proteomes" id="UP000183832"/>
    </source>
</evidence>
<dbReference type="SUPFAM" id="SSF55486">
    <property type="entry name" value="Metalloproteases ('zincins'), catalytic domain"/>
    <property type="match status" value="1"/>
</dbReference>
<dbReference type="AlphaFoldDB" id="A0A1J1IWD9"/>
<dbReference type="SUPFAM" id="SSF63737">
    <property type="entry name" value="Leukotriene A4 hydrolase N-terminal domain"/>
    <property type="match status" value="1"/>
</dbReference>
<reference evidence="6 7" key="1">
    <citation type="submission" date="2015-04" db="EMBL/GenBank/DDBJ databases">
        <authorList>
            <person name="Syromyatnikov M.Y."/>
            <person name="Popov V.N."/>
        </authorList>
    </citation>
    <scope>NUCLEOTIDE SEQUENCE [LARGE SCALE GENOMIC DNA]</scope>
</reference>
<dbReference type="GO" id="GO:0070006">
    <property type="term" value="F:metalloaminopeptidase activity"/>
    <property type="evidence" value="ECO:0007669"/>
    <property type="project" value="TreeGrafter"/>
</dbReference>
<evidence type="ECO:0000256" key="2">
    <source>
        <dbReference type="SAM" id="SignalP"/>
    </source>
</evidence>
<dbReference type="OrthoDB" id="6584069at2759"/>
<evidence type="ECO:0000313" key="6">
    <source>
        <dbReference type="EMBL" id="CRL04603.1"/>
    </source>
</evidence>
<dbReference type="GO" id="GO:0006508">
    <property type="term" value="P:proteolysis"/>
    <property type="evidence" value="ECO:0007669"/>
    <property type="project" value="TreeGrafter"/>
</dbReference>
<feature type="domain" description="ERAP1-like C-terminal" evidence="4">
    <location>
        <begin position="524"/>
        <end position="805"/>
    </location>
</feature>
<dbReference type="InterPro" id="IPR050344">
    <property type="entry name" value="Peptidase_M1_aminopeptidases"/>
</dbReference>
<sequence length="906" mass="103432">MEIKYFVFIVILSLRVSSSKSEEFLIPDSITPESYLLIITTNVPNAATRFSGVLSLKLLVVEDTNQIYLHSRGHTINSFDLFENFNPISGLLFSRIDENVINFSSEVTLEAGHSYDLLLQYQGNLLLSSNGFFRSDYVERVEGNDVYTRQAATQFKPDSARHAFPCFDTLENQHRAAFEVIINHDSTYHALSNTLSFDKSLQGSRMQTIFYQTPLISPCSLAFFISGFSSIEEESSNGIKLIVSVREREKENTKKLLDIMDSTLKAVESFMGLNLSSLNLKTLHSVVLPNFDKEVESFYAFNYYREDVILFNPLISADIKTFTISKYVTNSIVSQFLGNIVSVDSQSDVWIFNGLITFLEYLINISDFESNEMFISEVLHPTLDSSFSVFNALNVENAEKVACTFRMIYYAIGSEAFSQTLRSFIQINIFKSTNAEEFFKALQQHAELEVSLVDVIAGFVEMETKVILNVHHYEKNVLKVMKEPILLPFNYMTSSMASPSDIKWLNNTNVEEYLIIDSLESDDWFLLNIDQFAFYRVNYNADNWIAIINALRHNSQVFSAVTRAQLIDDAFHMAKENLLPYGIALDLMMELKNETSFLPWNAAIKNLLHLNDILVETDFHGEFQDLMLYLIEGYMTLIGIDELSTDSGMDKFSRIQMIDFICRMKSEDCLNQMQRKLKSHIDDKEKLPVNLESSAFCYGLMASAFSDEGSRLIVELWNELQASDNTEYRLRIINSLGCYGDVKVLFDLLETILASTGEARYYGTESFALIHAVYSTTIQGVEATLNFLIEFQNDAVRRSQKPDLIEVLLHSLPQKIFNERLFDKFNSTMGIFNVSEHQLNEAATIIQKNIAWYESQQEMEIRNWFGKTSEVTLSTEGTTVNTSGNKIRSLSQVLAILCSLIYVFTR</sequence>
<comment type="similarity">
    <text evidence="1">Belongs to the peptidase M1 family.</text>
</comment>
<dbReference type="Proteomes" id="UP000183832">
    <property type="component" value="Unassembled WGS sequence"/>
</dbReference>
<dbReference type="Pfam" id="PF17900">
    <property type="entry name" value="Peptidase_M1_N"/>
    <property type="match status" value="1"/>
</dbReference>
<dbReference type="Gene3D" id="1.10.390.10">
    <property type="entry name" value="Neutral Protease Domain 2"/>
    <property type="match status" value="1"/>
</dbReference>